<keyword evidence="4" id="KW-1053">Target membrane</keyword>
<organism evidence="6 7">
    <name type="scientific">Anas platyrhynchos</name>
    <name type="common">Mallard</name>
    <name type="synonym">Anas boschas</name>
    <dbReference type="NCBI Taxonomy" id="8839"/>
    <lineage>
        <taxon>Eukaryota</taxon>
        <taxon>Metazoa</taxon>
        <taxon>Chordata</taxon>
        <taxon>Craniata</taxon>
        <taxon>Vertebrata</taxon>
        <taxon>Euteleostomi</taxon>
        <taxon>Archelosauria</taxon>
        <taxon>Archosauria</taxon>
        <taxon>Dinosauria</taxon>
        <taxon>Saurischia</taxon>
        <taxon>Theropoda</taxon>
        <taxon>Coelurosauria</taxon>
        <taxon>Aves</taxon>
        <taxon>Neognathae</taxon>
        <taxon>Galloanserae</taxon>
        <taxon>Anseriformes</taxon>
        <taxon>Anatidae</taxon>
        <taxon>Anatinae</taxon>
        <taxon>Anas</taxon>
    </lineage>
</organism>
<accession>A0A8B9T0E1</accession>
<proteinExistence type="predicted"/>
<keyword evidence="3" id="KW-1052">Target cell membrane</keyword>
<evidence type="ECO:0000256" key="1">
    <source>
        <dbReference type="ARBA" id="ARBA00004175"/>
    </source>
</evidence>
<evidence type="ECO:0000256" key="3">
    <source>
        <dbReference type="ARBA" id="ARBA00022537"/>
    </source>
</evidence>
<dbReference type="AlphaFoldDB" id="A0A8B9T0E1"/>
<dbReference type="Proteomes" id="UP000694400">
    <property type="component" value="Chromosome 37"/>
</dbReference>
<evidence type="ECO:0000256" key="2">
    <source>
        <dbReference type="ARBA" id="ARBA00004532"/>
    </source>
</evidence>
<dbReference type="Ensembl" id="ENSAPLT00020014743.1">
    <property type="protein sequence ID" value="ENSAPLP00020013689.1"/>
    <property type="gene ID" value="ENSAPLG00020010008.1"/>
</dbReference>
<keyword evidence="4" id="KW-0472">Membrane</keyword>
<dbReference type="InterPro" id="IPR050677">
    <property type="entry name" value="Actinoporin_PFT"/>
</dbReference>
<reference evidence="6" key="1">
    <citation type="submission" date="2019-08" db="EMBL/GenBank/DDBJ databases">
        <title>Three high-quality genomes provides insights into domestication of ducks.</title>
        <authorList>
            <person name="Hou Z.C."/>
            <person name="Zhu F."/>
            <person name="Yin Z.T."/>
            <person name="Zhang F."/>
        </authorList>
    </citation>
    <scope>NUCLEOTIDE SEQUENCE [LARGE SCALE GENOMIC DNA]</scope>
</reference>
<name>A0A8B9T0E1_ANAPL</name>
<evidence type="ECO:0000256" key="5">
    <source>
        <dbReference type="ARBA" id="ARBA00023331"/>
    </source>
</evidence>
<protein>
    <submittedName>
        <fullName evidence="6">Uncharacterized protein</fullName>
    </submittedName>
</protein>
<dbReference type="SUPFAM" id="SSF63724">
    <property type="entry name" value="Cytolysin/lectin"/>
    <property type="match status" value="1"/>
</dbReference>
<dbReference type="GO" id="GO:0042151">
    <property type="term" value="C:nematocyst"/>
    <property type="evidence" value="ECO:0007669"/>
    <property type="project" value="UniProtKB-SubCell"/>
</dbReference>
<evidence type="ECO:0000256" key="4">
    <source>
        <dbReference type="ARBA" id="ARBA00023298"/>
    </source>
</evidence>
<dbReference type="GO" id="GO:0044218">
    <property type="term" value="C:other organism cell membrane"/>
    <property type="evidence" value="ECO:0007669"/>
    <property type="project" value="UniProtKB-KW"/>
</dbReference>
<dbReference type="PANTHER" id="PTHR40388:SF1">
    <property type="entry name" value="BRYOPORIN"/>
    <property type="match status" value="1"/>
</dbReference>
<reference evidence="6" key="2">
    <citation type="submission" date="2025-08" db="UniProtKB">
        <authorList>
            <consortium name="Ensembl"/>
        </authorList>
    </citation>
    <scope>IDENTIFICATION</scope>
</reference>
<evidence type="ECO:0000313" key="7">
    <source>
        <dbReference type="Proteomes" id="UP000694400"/>
    </source>
</evidence>
<sequence length="207" mass="23289">MNRWKTAAKKEQKCNNPNLQPDLESLMGNIEVCRSVGMEIINNTKKVTLEDFRSYCFSGNIRILPPFEIGPQSVGRCIFAKTPYSLRGSVGVLVCKASSFSLAIMFSNPFDYVLYNIEFALELFKTENHMGRLHAVFSRMMESKPYGRSTLFQRATLASDHETLEVSSGNIRVRAKMSNTAKAILKVQVVTDDKSGGRWHHQQPGCS</sequence>
<comment type="subcellular location">
    <subcellularLocation>
        <location evidence="2">Nematocyst</location>
    </subcellularLocation>
    <subcellularLocation>
        <location evidence="1">Target cell membrane</location>
    </subcellularLocation>
</comment>
<dbReference type="Gene3D" id="2.60.270.20">
    <property type="entry name" value="Cytolysin/lectin"/>
    <property type="match status" value="1"/>
</dbReference>
<reference evidence="6" key="3">
    <citation type="submission" date="2025-09" db="UniProtKB">
        <authorList>
            <consortium name="Ensembl"/>
        </authorList>
    </citation>
    <scope>IDENTIFICATION</scope>
</reference>
<dbReference type="InterPro" id="IPR015926">
    <property type="entry name" value="Cytolysin/lectin"/>
</dbReference>
<keyword evidence="5" id="KW-0166">Nematocyst</keyword>
<evidence type="ECO:0000313" key="6">
    <source>
        <dbReference type="Ensembl" id="ENSAPLP00020013689.1"/>
    </source>
</evidence>
<dbReference type="PANTHER" id="PTHR40388">
    <property type="entry name" value="BRYOPORIN"/>
    <property type="match status" value="1"/>
</dbReference>